<dbReference type="EMBL" id="RJVU01042552">
    <property type="protein sequence ID" value="ROL45509.1"/>
    <property type="molecule type" value="Genomic_DNA"/>
</dbReference>
<accession>A0A3N0YGY4</accession>
<protein>
    <submittedName>
        <fullName evidence="2">Uncharacterized protein</fullName>
    </submittedName>
</protein>
<organism evidence="2 3">
    <name type="scientific">Anabarilius grahami</name>
    <name type="common">Kanglang fish</name>
    <name type="synonym">Barilius grahami</name>
    <dbReference type="NCBI Taxonomy" id="495550"/>
    <lineage>
        <taxon>Eukaryota</taxon>
        <taxon>Metazoa</taxon>
        <taxon>Chordata</taxon>
        <taxon>Craniata</taxon>
        <taxon>Vertebrata</taxon>
        <taxon>Euteleostomi</taxon>
        <taxon>Actinopterygii</taxon>
        <taxon>Neopterygii</taxon>
        <taxon>Teleostei</taxon>
        <taxon>Ostariophysi</taxon>
        <taxon>Cypriniformes</taxon>
        <taxon>Xenocyprididae</taxon>
        <taxon>Xenocypridinae</taxon>
        <taxon>Xenocypridinae incertae sedis</taxon>
        <taxon>Anabarilius</taxon>
    </lineage>
</organism>
<dbReference type="AlphaFoldDB" id="A0A3N0YGY4"/>
<dbReference type="OrthoDB" id="8957727at2759"/>
<gene>
    <name evidence="2" type="ORF">DPX16_9012</name>
</gene>
<name>A0A3N0YGY4_ANAGA</name>
<comment type="caution">
    <text evidence="2">The sequence shown here is derived from an EMBL/GenBank/DDBJ whole genome shotgun (WGS) entry which is preliminary data.</text>
</comment>
<evidence type="ECO:0000256" key="1">
    <source>
        <dbReference type="SAM" id="MobiDB-lite"/>
    </source>
</evidence>
<proteinExistence type="predicted"/>
<sequence length="234" mass="26368">MQSDAEKTLQRPHNNGPVPNGLNVKEQYAKMQFAHFSVQICTGNNCVQLKNNDVVVVVQNLVVEEHGETLIVYKRFRNKTDLFVYPLPSSHLDIFLLSGLKDELLFTQATNVLRKFVLLPCKEDFAGMPLLHFSMFAVVKFPNEEDSLAVISEAWCTKEGCYWPPYKSHERIKRAVMLHEKPNSDTWEIHPFDLLKTKGGFAEIILTQSPSVNLVSVGSSVTLNSRSSSSSLTV</sequence>
<evidence type="ECO:0000313" key="3">
    <source>
        <dbReference type="Proteomes" id="UP000281406"/>
    </source>
</evidence>
<feature type="region of interest" description="Disordered" evidence="1">
    <location>
        <begin position="1"/>
        <end position="21"/>
    </location>
</feature>
<reference evidence="2 3" key="1">
    <citation type="submission" date="2018-10" db="EMBL/GenBank/DDBJ databases">
        <title>Genome assembly for a Yunnan-Guizhou Plateau 3E fish, Anabarilius grahami (Regan), and its evolutionary and genetic applications.</title>
        <authorList>
            <person name="Jiang W."/>
        </authorList>
    </citation>
    <scope>NUCLEOTIDE SEQUENCE [LARGE SCALE GENOMIC DNA]</scope>
    <source>
        <strain evidence="2">AG-KIZ</strain>
        <tissue evidence="2">Muscle</tissue>
    </source>
</reference>
<evidence type="ECO:0000313" key="2">
    <source>
        <dbReference type="EMBL" id="ROL45509.1"/>
    </source>
</evidence>
<dbReference type="Proteomes" id="UP000281406">
    <property type="component" value="Unassembled WGS sequence"/>
</dbReference>
<keyword evidence="3" id="KW-1185">Reference proteome</keyword>